<proteinExistence type="predicted"/>
<evidence type="ECO:0000313" key="1">
    <source>
        <dbReference type="EMBL" id="QFS44862.1"/>
    </source>
</evidence>
<sequence length="37" mass="4115">MQTLTGGDRPHQPHYQKCVENYASCHQTSPTNILSGD</sequence>
<gene>
    <name evidence="1" type="ORF">GXM_02337</name>
</gene>
<reference evidence="1 2" key="1">
    <citation type="submission" date="2019-10" db="EMBL/GenBank/DDBJ databases">
        <title>Genomic and transcriptomic insights into the perfect genentic adaptation of a filamentous nitrogen-fixing cyanobacterium to rice fields.</title>
        <authorList>
            <person name="Chen Z."/>
        </authorList>
    </citation>
    <scope>NUCLEOTIDE SEQUENCE [LARGE SCALE GENOMIC DNA]</scope>
    <source>
        <strain evidence="1">CCNUC1</strain>
    </source>
</reference>
<keyword evidence="2" id="KW-1185">Reference proteome</keyword>
<dbReference type="Proteomes" id="UP000326678">
    <property type="component" value="Chromosome Gxm1"/>
</dbReference>
<name>A0A5P8VWS2_9NOSO</name>
<dbReference type="AlphaFoldDB" id="A0A5P8VWS2"/>
<organism evidence="1 2">
    <name type="scientific">Nostoc sphaeroides CCNUC1</name>
    <dbReference type="NCBI Taxonomy" id="2653204"/>
    <lineage>
        <taxon>Bacteria</taxon>
        <taxon>Bacillati</taxon>
        <taxon>Cyanobacteriota</taxon>
        <taxon>Cyanophyceae</taxon>
        <taxon>Nostocales</taxon>
        <taxon>Nostocaceae</taxon>
        <taxon>Nostoc</taxon>
    </lineage>
</organism>
<accession>A0A5P8VWS2</accession>
<dbReference type="KEGG" id="nsh:GXM_02337"/>
<protein>
    <submittedName>
        <fullName evidence="1">Uncharacterized protein</fullName>
    </submittedName>
</protein>
<dbReference type="EMBL" id="CP045226">
    <property type="protein sequence ID" value="QFS44862.1"/>
    <property type="molecule type" value="Genomic_DNA"/>
</dbReference>
<evidence type="ECO:0000313" key="2">
    <source>
        <dbReference type="Proteomes" id="UP000326678"/>
    </source>
</evidence>